<evidence type="ECO:0000256" key="1">
    <source>
        <dbReference type="ARBA" id="ARBA00038476"/>
    </source>
</evidence>
<keyword evidence="3" id="KW-1185">Reference proteome</keyword>
<reference evidence="2" key="1">
    <citation type="journal article" date="2020" name="Stud. Mycol.">
        <title>101 Dothideomycetes genomes: a test case for predicting lifestyles and emergence of pathogens.</title>
        <authorList>
            <person name="Haridas S."/>
            <person name="Albert R."/>
            <person name="Binder M."/>
            <person name="Bloem J."/>
            <person name="Labutti K."/>
            <person name="Salamov A."/>
            <person name="Andreopoulos B."/>
            <person name="Baker S."/>
            <person name="Barry K."/>
            <person name="Bills G."/>
            <person name="Bluhm B."/>
            <person name="Cannon C."/>
            <person name="Castanera R."/>
            <person name="Culley D."/>
            <person name="Daum C."/>
            <person name="Ezra D."/>
            <person name="Gonzalez J."/>
            <person name="Henrissat B."/>
            <person name="Kuo A."/>
            <person name="Liang C."/>
            <person name="Lipzen A."/>
            <person name="Lutzoni F."/>
            <person name="Magnuson J."/>
            <person name="Mondo S."/>
            <person name="Nolan M."/>
            <person name="Ohm R."/>
            <person name="Pangilinan J."/>
            <person name="Park H.-J."/>
            <person name="Ramirez L."/>
            <person name="Alfaro M."/>
            <person name="Sun H."/>
            <person name="Tritt A."/>
            <person name="Yoshinaga Y."/>
            <person name="Zwiers L.-H."/>
            <person name="Turgeon B."/>
            <person name="Goodwin S."/>
            <person name="Spatafora J."/>
            <person name="Crous P."/>
            <person name="Grigoriev I."/>
        </authorList>
    </citation>
    <scope>NUCLEOTIDE SEQUENCE</scope>
    <source>
        <strain evidence="2">ATCC 74209</strain>
    </source>
</reference>
<name>A0A9P4JPC8_9PLEO</name>
<dbReference type="CDD" id="cd00586">
    <property type="entry name" value="4HBT"/>
    <property type="match status" value="1"/>
</dbReference>
<protein>
    <recommendedName>
        <fullName evidence="4">Capsule polysaccharide biosynthesis protein</fullName>
    </recommendedName>
</protein>
<comment type="caution">
    <text evidence="2">The sequence shown here is derived from an EMBL/GenBank/DDBJ whole genome shotgun (WGS) entry which is preliminary data.</text>
</comment>
<evidence type="ECO:0008006" key="4">
    <source>
        <dbReference type="Google" id="ProtNLM"/>
    </source>
</evidence>
<dbReference type="InterPro" id="IPR029069">
    <property type="entry name" value="HotDog_dom_sf"/>
</dbReference>
<comment type="similarity">
    <text evidence="1">Belongs to the lcsJ thioesterase family.</text>
</comment>
<dbReference type="SUPFAM" id="SSF54637">
    <property type="entry name" value="Thioesterase/thiol ester dehydrase-isomerase"/>
    <property type="match status" value="1"/>
</dbReference>
<dbReference type="EMBL" id="ML993925">
    <property type="protein sequence ID" value="KAF2202750.1"/>
    <property type="molecule type" value="Genomic_DNA"/>
</dbReference>
<dbReference type="PANTHER" id="PTHR12475:SF4">
    <property type="entry name" value="PROTEIN THEM6"/>
    <property type="match status" value="1"/>
</dbReference>
<gene>
    <name evidence="2" type="ORF">GQ43DRAFT_462118</name>
</gene>
<evidence type="ECO:0000313" key="3">
    <source>
        <dbReference type="Proteomes" id="UP000799536"/>
    </source>
</evidence>
<sequence>MMALFKVAGITAGSVAIAGFVTQPVLRSLALKWSGLLAPGGGWRLFAVLLLLGNLKNLPFVWHFRFFCAFFYHLYFQPTPIPPHSLFQPIVSTTRAPIMECDYNCHKSNSTYFSDLDISRTHLFTAIFGRVIKKNLSWFGKAKSPAGESGGKMYTALGGVSCFFKREIRPYQKYEMWTRILCWDRKWIYMVTHLVKPGVAKPPKYTLQPRKASKSQKEITEEQRIKLKNAVYCTAISRYVIKRGRITVPSEEALLEAEMLPPKPEGWVYKGDVGSEIVDDVAPASFPESEWNWDVIEAERRRGLRFAEAFAHQEGLHDLFDGGENGILGKYADITMY</sequence>
<dbReference type="InterPro" id="IPR051490">
    <property type="entry name" value="THEM6_lcsJ_thioesterase"/>
</dbReference>
<proteinExistence type="inferred from homology"/>
<dbReference type="OrthoDB" id="265761at2759"/>
<dbReference type="AlphaFoldDB" id="A0A9P4JPC8"/>
<evidence type="ECO:0000313" key="2">
    <source>
        <dbReference type="EMBL" id="KAF2202750.1"/>
    </source>
</evidence>
<dbReference type="PANTHER" id="PTHR12475">
    <property type="match status" value="1"/>
</dbReference>
<organism evidence="2 3">
    <name type="scientific">Delitschia confertaspora ATCC 74209</name>
    <dbReference type="NCBI Taxonomy" id="1513339"/>
    <lineage>
        <taxon>Eukaryota</taxon>
        <taxon>Fungi</taxon>
        <taxon>Dikarya</taxon>
        <taxon>Ascomycota</taxon>
        <taxon>Pezizomycotina</taxon>
        <taxon>Dothideomycetes</taxon>
        <taxon>Pleosporomycetidae</taxon>
        <taxon>Pleosporales</taxon>
        <taxon>Delitschiaceae</taxon>
        <taxon>Delitschia</taxon>
    </lineage>
</organism>
<dbReference type="Proteomes" id="UP000799536">
    <property type="component" value="Unassembled WGS sequence"/>
</dbReference>
<accession>A0A9P4JPC8</accession>
<dbReference type="Pfam" id="PF13279">
    <property type="entry name" value="4HBT_2"/>
    <property type="match status" value="1"/>
</dbReference>